<dbReference type="Proteomes" id="UP000264310">
    <property type="component" value="Unassembled WGS sequence"/>
</dbReference>
<dbReference type="PANTHER" id="PTHR30388">
    <property type="entry name" value="ALDEHYDE OXIDOREDUCTASE MOLYBDENUM COFACTOR ASSEMBLY PROTEIN"/>
    <property type="match status" value="1"/>
</dbReference>
<evidence type="ECO:0000313" key="2">
    <source>
        <dbReference type="EMBL" id="RFC66257.1"/>
    </source>
</evidence>
<accession>A0A371XAJ4</accession>
<dbReference type="OrthoDB" id="9815497at2"/>
<evidence type="ECO:0000313" key="3">
    <source>
        <dbReference type="Proteomes" id="UP000264310"/>
    </source>
</evidence>
<reference evidence="2 3" key="1">
    <citation type="submission" date="2018-08" db="EMBL/GenBank/DDBJ databases">
        <title>Fulvimarina sp. 85, whole genome shotgun sequence.</title>
        <authorList>
            <person name="Tuo L."/>
        </authorList>
    </citation>
    <scope>NUCLEOTIDE SEQUENCE [LARGE SCALE GENOMIC DNA]</scope>
    <source>
        <strain evidence="2 3">85</strain>
    </source>
</reference>
<sequence>MRRDLIDAVNAERAARRAVLTVTDLATGNQRLVREAEIGRDPIAELLERAIRSGKSGIVEGPEGESFVNVYLPPVRIVLIGAVHISQALAPIARLAGYDVEIIDPRTAFATPERFSGFELHAEWPDVVLRTRPLDAYTAIALITHDPKIDDGPLIEALKSGCFYIGALGSRKTHARRLERLKEAGIADHLTSRIDAPIGADIGAASPGEIAVAIMASIIEAFRKRKMFAERRGEQAGE</sequence>
<dbReference type="AlphaFoldDB" id="A0A371XAJ4"/>
<dbReference type="Pfam" id="PF13478">
    <property type="entry name" value="XdhC_C"/>
    <property type="match status" value="1"/>
</dbReference>
<dbReference type="Gene3D" id="3.40.50.720">
    <property type="entry name" value="NAD(P)-binding Rossmann-like Domain"/>
    <property type="match status" value="1"/>
</dbReference>
<dbReference type="EMBL" id="QURL01000001">
    <property type="protein sequence ID" value="RFC66257.1"/>
    <property type="molecule type" value="Genomic_DNA"/>
</dbReference>
<dbReference type="RefSeq" id="WP_116681507.1">
    <property type="nucleotide sequence ID" value="NZ_QURL01000001.1"/>
</dbReference>
<proteinExistence type="predicted"/>
<dbReference type="PANTHER" id="PTHR30388:SF4">
    <property type="entry name" value="MOLYBDENUM COFACTOR INSERTION CHAPERONE PAOD"/>
    <property type="match status" value="1"/>
</dbReference>
<comment type="caution">
    <text evidence="2">The sequence shown here is derived from an EMBL/GenBank/DDBJ whole genome shotgun (WGS) entry which is preliminary data.</text>
</comment>
<dbReference type="InterPro" id="IPR027051">
    <property type="entry name" value="XdhC_Rossmann_dom"/>
</dbReference>
<protein>
    <submittedName>
        <fullName evidence="2">XdhC family protein</fullName>
    </submittedName>
</protein>
<feature type="domain" description="XdhC Rossmann" evidence="1">
    <location>
        <begin position="77"/>
        <end position="218"/>
    </location>
</feature>
<organism evidence="2 3">
    <name type="scientific">Fulvimarina endophytica</name>
    <dbReference type="NCBI Taxonomy" id="2293836"/>
    <lineage>
        <taxon>Bacteria</taxon>
        <taxon>Pseudomonadati</taxon>
        <taxon>Pseudomonadota</taxon>
        <taxon>Alphaproteobacteria</taxon>
        <taxon>Hyphomicrobiales</taxon>
        <taxon>Aurantimonadaceae</taxon>
        <taxon>Fulvimarina</taxon>
    </lineage>
</organism>
<name>A0A371XAJ4_9HYPH</name>
<keyword evidence="3" id="KW-1185">Reference proteome</keyword>
<dbReference type="InterPro" id="IPR052698">
    <property type="entry name" value="MoCofactor_Util/Proc"/>
</dbReference>
<evidence type="ECO:0000259" key="1">
    <source>
        <dbReference type="Pfam" id="PF13478"/>
    </source>
</evidence>
<gene>
    <name evidence="2" type="ORF">DYI37_02035</name>
</gene>